<dbReference type="AlphaFoldDB" id="A0A284RRU1"/>
<gene>
    <name evidence="1" type="ORF">ARMOST_14884</name>
</gene>
<proteinExistence type="predicted"/>
<keyword evidence="2" id="KW-1185">Reference proteome</keyword>
<dbReference type="Proteomes" id="UP000219338">
    <property type="component" value="Unassembled WGS sequence"/>
</dbReference>
<sequence length="108" mass="12051">MDEYEKEYLLRQVGPGYITPRCGQDLAVAFPVEKVFGHIGDIRSIPLHLPSLPGSRLVFPKLAGGDQLSVDQVGTIYLVVLCGKPDGFEHRGYWSHPRRQEDCIPTVC</sequence>
<protein>
    <submittedName>
        <fullName evidence="1">Uncharacterized protein</fullName>
    </submittedName>
</protein>
<evidence type="ECO:0000313" key="1">
    <source>
        <dbReference type="EMBL" id="SJL11480.1"/>
    </source>
</evidence>
<name>A0A284RRU1_ARMOS</name>
<reference evidence="2" key="1">
    <citation type="journal article" date="2017" name="Nat. Ecol. Evol.">
        <title>Genome expansion and lineage-specific genetic innovations in the forest pathogenic fungi Armillaria.</title>
        <authorList>
            <person name="Sipos G."/>
            <person name="Prasanna A.N."/>
            <person name="Walter M.C."/>
            <person name="O'Connor E."/>
            <person name="Balint B."/>
            <person name="Krizsan K."/>
            <person name="Kiss B."/>
            <person name="Hess J."/>
            <person name="Varga T."/>
            <person name="Slot J."/>
            <person name="Riley R."/>
            <person name="Boka B."/>
            <person name="Rigling D."/>
            <person name="Barry K."/>
            <person name="Lee J."/>
            <person name="Mihaltcheva S."/>
            <person name="LaButti K."/>
            <person name="Lipzen A."/>
            <person name="Waldron R."/>
            <person name="Moloney N.M."/>
            <person name="Sperisen C."/>
            <person name="Kredics L."/>
            <person name="Vagvoelgyi C."/>
            <person name="Patrignani A."/>
            <person name="Fitzpatrick D."/>
            <person name="Nagy I."/>
            <person name="Doyle S."/>
            <person name="Anderson J.B."/>
            <person name="Grigoriev I.V."/>
            <person name="Gueldener U."/>
            <person name="Muensterkoetter M."/>
            <person name="Nagy L.G."/>
        </authorList>
    </citation>
    <scope>NUCLEOTIDE SEQUENCE [LARGE SCALE GENOMIC DNA]</scope>
    <source>
        <strain evidence="2">C18/9</strain>
    </source>
</reference>
<accession>A0A284RRU1</accession>
<evidence type="ECO:0000313" key="2">
    <source>
        <dbReference type="Proteomes" id="UP000219338"/>
    </source>
</evidence>
<dbReference type="EMBL" id="FUEG01000014">
    <property type="protein sequence ID" value="SJL11480.1"/>
    <property type="molecule type" value="Genomic_DNA"/>
</dbReference>
<organism evidence="1 2">
    <name type="scientific">Armillaria ostoyae</name>
    <name type="common">Armillaria root rot fungus</name>
    <dbReference type="NCBI Taxonomy" id="47428"/>
    <lineage>
        <taxon>Eukaryota</taxon>
        <taxon>Fungi</taxon>
        <taxon>Dikarya</taxon>
        <taxon>Basidiomycota</taxon>
        <taxon>Agaricomycotina</taxon>
        <taxon>Agaricomycetes</taxon>
        <taxon>Agaricomycetidae</taxon>
        <taxon>Agaricales</taxon>
        <taxon>Marasmiineae</taxon>
        <taxon>Physalacriaceae</taxon>
        <taxon>Armillaria</taxon>
    </lineage>
</organism>